<evidence type="ECO:0000256" key="2">
    <source>
        <dbReference type="SAM" id="Phobius"/>
    </source>
</evidence>
<accession>A0A6T8K4Z3</accession>
<dbReference type="EMBL" id="HBEL01024864">
    <property type="protein sequence ID" value="CAD8415446.1"/>
    <property type="molecule type" value="Transcribed_RNA"/>
</dbReference>
<keyword evidence="2" id="KW-1133">Transmembrane helix</keyword>
<evidence type="ECO:0000256" key="1">
    <source>
        <dbReference type="SAM" id="MobiDB-lite"/>
    </source>
</evidence>
<sequence length="116" mass="12203">MPHQGVLDQLAVLEPNGKFGGGTVGRSGGNSGMDGGDAELGIGEELEECMQEFAGGFLFRGDGIFGGQCRCGVDVVVAAGAVLLVLAVACGFGFDLLFPTIIILHERCHVRHWQLW</sequence>
<organism evidence="3">
    <name type="scientific">Proboscia inermis</name>
    <dbReference type="NCBI Taxonomy" id="420281"/>
    <lineage>
        <taxon>Eukaryota</taxon>
        <taxon>Sar</taxon>
        <taxon>Stramenopiles</taxon>
        <taxon>Ochrophyta</taxon>
        <taxon>Bacillariophyta</taxon>
        <taxon>Coscinodiscophyceae</taxon>
        <taxon>Rhizosoleniophycidae</taxon>
        <taxon>Rhizosoleniales</taxon>
        <taxon>Rhizosoleniaceae</taxon>
        <taxon>Proboscia</taxon>
    </lineage>
</organism>
<dbReference type="EMBL" id="HBEL01024865">
    <property type="protein sequence ID" value="CAD8415447.1"/>
    <property type="molecule type" value="Transcribed_RNA"/>
</dbReference>
<protein>
    <submittedName>
        <fullName evidence="3">Uncharacterized protein</fullName>
    </submittedName>
</protein>
<feature type="transmembrane region" description="Helical" evidence="2">
    <location>
        <begin position="75"/>
        <end position="104"/>
    </location>
</feature>
<evidence type="ECO:0000313" key="3">
    <source>
        <dbReference type="EMBL" id="CAD8415446.1"/>
    </source>
</evidence>
<proteinExistence type="predicted"/>
<evidence type="ECO:0000313" key="4">
    <source>
        <dbReference type="EMBL" id="CAD8415447.1"/>
    </source>
</evidence>
<keyword evidence="2" id="KW-0472">Membrane</keyword>
<dbReference type="AlphaFoldDB" id="A0A6T8K4Z3"/>
<gene>
    <name evidence="3" type="ORF">PINE0816_LOCUS11581</name>
    <name evidence="4" type="ORF">PINE0816_LOCUS11582</name>
</gene>
<name>A0A6T8K4Z3_9STRA</name>
<feature type="compositionally biased region" description="Gly residues" evidence="1">
    <location>
        <begin position="18"/>
        <end position="35"/>
    </location>
</feature>
<keyword evidence="2" id="KW-0812">Transmembrane</keyword>
<feature type="region of interest" description="Disordered" evidence="1">
    <location>
        <begin position="18"/>
        <end position="37"/>
    </location>
</feature>
<reference evidence="3" key="1">
    <citation type="submission" date="2021-01" db="EMBL/GenBank/DDBJ databases">
        <authorList>
            <person name="Corre E."/>
            <person name="Pelletier E."/>
            <person name="Niang G."/>
            <person name="Scheremetjew M."/>
            <person name="Finn R."/>
            <person name="Kale V."/>
            <person name="Holt S."/>
            <person name="Cochrane G."/>
            <person name="Meng A."/>
            <person name="Brown T."/>
            <person name="Cohen L."/>
        </authorList>
    </citation>
    <scope>NUCLEOTIDE SEQUENCE</scope>
    <source>
        <strain evidence="3">CCAP1064/1</strain>
    </source>
</reference>